<dbReference type="Pfam" id="PF00233">
    <property type="entry name" value="PDEase_I"/>
    <property type="match status" value="2"/>
</dbReference>
<dbReference type="RefSeq" id="XP_002432738.1">
    <property type="nucleotide sequence ID" value="XM_002432693.1"/>
</dbReference>
<proteinExistence type="inferred from homology"/>
<feature type="domain" description="PDEase" evidence="9">
    <location>
        <begin position="423"/>
        <end position="676"/>
    </location>
</feature>
<reference evidence="10" key="2">
    <citation type="submission" date="2007-04" db="EMBL/GenBank/DDBJ databases">
        <title>The genome of the human body louse.</title>
        <authorList>
            <consortium name="The Human Body Louse Genome Consortium"/>
            <person name="Kirkness E."/>
            <person name="Walenz B."/>
            <person name="Hass B."/>
            <person name="Bruggner R."/>
            <person name="Strausberg R."/>
        </authorList>
    </citation>
    <scope>NUCLEOTIDE SEQUENCE</scope>
    <source>
        <strain evidence="10">USDA</strain>
    </source>
</reference>
<evidence type="ECO:0000313" key="11">
    <source>
        <dbReference type="EnsemblMetazoa" id="PHUM599500-PA"/>
    </source>
</evidence>
<dbReference type="SUPFAM" id="SSF55781">
    <property type="entry name" value="GAF domain-like"/>
    <property type="match status" value="2"/>
</dbReference>
<comment type="similarity">
    <text evidence="2">Belongs to the cyclic nucleotide phosphodiesterase family.</text>
</comment>
<evidence type="ECO:0000256" key="7">
    <source>
        <dbReference type="PIRSR" id="PIRSR623088-1"/>
    </source>
</evidence>
<dbReference type="EMBL" id="AAZO01007312">
    <property type="status" value="NOT_ANNOTATED_CDS"/>
    <property type="molecule type" value="Genomic_DNA"/>
</dbReference>
<dbReference type="EMBL" id="AAZO01007311">
    <property type="status" value="NOT_ANNOTATED_CDS"/>
    <property type="molecule type" value="Genomic_DNA"/>
</dbReference>
<dbReference type="Pfam" id="PF01590">
    <property type="entry name" value="GAF"/>
    <property type="match status" value="1"/>
</dbReference>
<dbReference type="HOGENOM" id="CLU_006980_1_0_1"/>
<reference evidence="11" key="3">
    <citation type="submission" date="2021-02" db="UniProtKB">
        <authorList>
            <consortium name="EnsemblMetazoa"/>
        </authorList>
    </citation>
    <scope>IDENTIFICATION</scope>
    <source>
        <strain evidence="11">USDA</strain>
    </source>
</reference>
<dbReference type="GeneID" id="8236879"/>
<dbReference type="PRINTS" id="PR00387">
    <property type="entry name" value="PDIESTERASE1"/>
</dbReference>
<evidence type="ECO:0000256" key="5">
    <source>
        <dbReference type="ARBA" id="ARBA00022723"/>
    </source>
</evidence>
<dbReference type="EnsemblMetazoa" id="PHUM599500-RA">
    <property type="protein sequence ID" value="PHUM599500-PA"/>
    <property type="gene ID" value="PHUM599500"/>
</dbReference>
<dbReference type="InterPro" id="IPR036971">
    <property type="entry name" value="PDEase_catalytic_dom_sf"/>
</dbReference>
<dbReference type="EC" id="3.1.4.35" evidence="3"/>
<dbReference type="Pfam" id="PF13185">
    <property type="entry name" value="GAF_2"/>
    <property type="match status" value="1"/>
</dbReference>
<dbReference type="EMBL" id="DS235881">
    <property type="protein sequence ID" value="EEB20000.1"/>
    <property type="molecule type" value="Genomic_DNA"/>
</dbReference>
<evidence type="ECO:0000259" key="9">
    <source>
        <dbReference type="PROSITE" id="PS51845"/>
    </source>
</evidence>
<feature type="binding site" evidence="8">
    <location>
        <position position="538"/>
    </location>
    <ligand>
        <name>Zn(2+)</name>
        <dbReference type="ChEBI" id="CHEBI:29105"/>
        <label>1</label>
    </ligand>
</feature>
<dbReference type="PROSITE" id="PS51845">
    <property type="entry name" value="PDEASE_I_2"/>
    <property type="match status" value="1"/>
</dbReference>
<evidence type="ECO:0000256" key="3">
    <source>
        <dbReference type="ARBA" id="ARBA00012319"/>
    </source>
</evidence>
<dbReference type="Proteomes" id="UP000009046">
    <property type="component" value="Unassembled WGS sequence"/>
</dbReference>
<reference evidence="10" key="1">
    <citation type="submission" date="2007-04" db="EMBL/GenBank/DDBJ databases">
        <title>Annotation of Pediculus humanus corporis strain USDA.</title>
        <authorList>
            <person name="Kirkness E."/>
            <person name="Hannick L."/>
            <person name="Hass B."/>
            <person name="Bruggner R."/>
            <person name="Lawson D."/>
            <person name="Bidwell S."/>
            <person name="Joardar V."/>
            <person name="Caler E."/>
            <person name="Walenz B."/>
            <person name="Inman J."/>
            <person name="Schobel S."/>
            <person name="Galinsky K."/>
            <person name="Amedeo P."/>
            <person name="Strausberg R."/>
        </authorList>
    </citation>
    <scope>NUCLEOTIDE SEQUENCE</scope>
    <source>
        <strain evidence="10">USDA</strain>
    </source>
</reference>
<evidence type="ECO:0000256" key="4">
    <source>
        <dbReference type="ARBA" id="ARBA00022535"/>
    </source>
</evidence>
<dbReference type="SMART" id="SM00065">
    <property type="entry name" value="GAF"/>
    <property type="match status" value="2"/>
</dbReference>
<keyword evidence="5 8" id="KW-0479">Metal-binding</keyword>
<feature type="binding site" evidence="8">
    <location>
        <position position="537"/>
    </location>
    <ligand>
        <name>Zn(2+)</name>
        <dbReference type="ChEBI" id="CHEBI:29105"/>
        <label>1</label>
    </ligand>
</feature>
<dbReference type="GO" id="GO:0046872">
    <property type="term" value="F:metal ion binding"/>
    <property type="evidence" value="ECO:0007669"/>
    <property type="project" value="UniProtKB-KW"/>
</dbReference>
<dbReference type="CTD" id="8236879"/>
<keyword evidence="4" id="KW-0140">cGMP</keyword>
<keyword evidence="12" id="KW-1185">Reference proteome</keyword>
<dbReference type="InterPro" id="IPR002073">
    <property type="entry name" value="PDEase_catalytic_dom"/>
</dbReference>
<dbReference type="InterPro" id="IPR023088">
    <property type="entry name" value="PDEase"/>
</dbReference>
<dbReference type="eggNOG" id="KOG3689">
    <property type="taxonomic scope" value="Eukaryota"/>
</dbReference>
<dbReference type="InterPro" id="IPR029016">
    <property type="entry name" value="GAF-like_dom_sf"/>
</dbReference>
<dbReference type="Gene3D" id="3.30.450.40">
    <property type="match status" value="2"/>
</dbReference>
<dbReference type="GO" id="GO:0047555">
    <property type="term" value="F:3',5'-cyclic-GMP phosphodiesterase activity"/>
    <property type="evidence" value="ECO:0007669"/>
    <property type="project" value="UniProtKB-EC"/>
</dbReference>
<evidence type="ECO:0000256" key="8">
    <source>
        <dbReference type="PIRSR" id="PIRSR623088-3"/>
    </source>
</evidence>
<sequence>MNSHSQQFHDDKRISRAKKLSDQAAKKALAPFLKRVKKQGTEDILSEQYQKAFFKSKVKDVIAKLQSFCKDTLEVPTVLNETCEILREVTKSWGASSYLVDDCGENLILNAKYMPRNGRHTVIYKIEPGKTVAAYVAYSQEFVIVDDIWGDTRFPLGIPGARKNVKAVLCVPILTTVNGKCIAVIELFRDYRQDSYSAVDLQICVSMTGWMGAAIQQNNERLFLLKKIELNNYLLSLIELFFAEDLPFDKFVSHIIECAKLSVQAERGTFYIMDEEISEGYENDIIADVYEEALVSSHYTLKKKNKHRNTASFVSSSAREGVLINIENALNDPRYKKSNDFFGSITKSLICVPLMGNKGVLGVLQLMNKLQESYFNEKDEILLKNIAIYAALACMHNFSKNIIKKYNFRCIGFEELLKIQMKPCVDDLKFLRYMPILKKSDLPQEFFNFSWIITGEENKAPNYAVFMFTYLLGEQFFDFYKLTEFILTVKKSYRDNPYHNFSHAFTVCHCIFNILNRNKESFTKLEILALLVATICHDSDHVGFTNNFLEITNHWLSELYWESPLEHHHYDVCKLMIEGDVEVKLGFTPLAMMDRHKTITIPENQIQFLSIVCIPCVEILVTVFPNTKELLTQCVDLKECWSDILAKKVMEVWKINDSIFKERKKTENSKKFYSTK</sequence>
<organism>
    <name type="scientific">Pediculus humanus subsp. corporis</name>
    <name type="common">Body louse</name>
    <dbReference type="NCBI Taxonomy" id="121224"/>
    <lineage>
        <taxon>Eukaryota</taxon>
        <taxon>Metazoa</taxon>
        <taxon>Ecdysozoa</taxon>
        <taxon>Arthropoda</taxon>
        <taxon>Hexapoda</taxon>
        <taxon>Insecta</taxon>
        <taxon>Pterygota</taxon>
        <taxon>Neoptera</taxon>
        <taxon>Paraneoptera</taxon>
        <taxon>Psocodea</taxon>
        <taxon>Troctomorpha</taxon>
        <taxon>Phthiraptera</taxon>
        <taxon>Anoplura</taxon>
        <taxon>Pediculidae</taxon>
        <taxon>Pediculus</taxon>
    </lineage>
</organism>
<dbReference type="InterPro" id="IPR003607">
    <property type="entry name" value="HD/PDEase_dom"/>
</dbReference>
<accession>E0W2Z4</accession>
<feature type="binding site" evidence="8">
    <location>
        <position position="538"/>
    </location>
    <ligand>
        <name>Zn(2+)</name>
        <dbReference type="ChEBI" id="CHEBI:29105"/>
        <label>2</label>
    </ligand>
</feature>
<protein>
    <recommendedName>
        <fullName evidence="3">3',5'-cyclic-GMP phosphodiesterase</fullName>
        <ecNumber evidence="3">3.1.4.35</ecNumber>
    </recommendedName>
</protein>
<dbReference type="SUPFAM" id="SSF109604">
    <property type="entry name" value="HD-domain/PDEase-like"/>
    <property type="match status" value="1"/>
</dbReference>
<feature type="active site" description="Proton donor" evidence="7">
    <location>
        <position position="499"/>
    </location>
</feature>
<dbReference type="STRING" id="121224.E0W2Z4"/>
<evidence type="ECO:0000256" key="6">
    <source>
        <dbReference type="ARBA" id="ARBA00022801"/>
    </source>
</evidence>
<keyword evidence="6 10" id="KW-0378">Hydrolase</keyword>
<dbReference type="OMA" id="MIAMICH"/>
<feature type="binding site" evidence="8">
    <location>
        <position position="503"/>
    </location>
    <ligand>
        <name>Zn(2+)</name>
        <dbReference type="ChEBI" id="CHEBI:29105"/>
        <label>1</label>
    </ligand>
</feature>
<dbReference type="PANTHER" id="PTHR11347">
    <property type="entry name" value="CYCLIC NUCLEOTIDE PHOSPHODIESTERASE"/>
    <property type="match status" value="1"/>
</dbReference>
<evidence type="ECO:0000256" key="2">
    <source>
        <dbReference type="ARBA" id="ARBA00007648"/>
    </source>
</evidence>
<dbReference type="CDD" id="cd00077">
    <property type="entry name" value="HDc"/>
    <property type="match status" value="1"/>
</dbReference>
<dbReference type="InterPro" id="IPR003018">
    <property type="entry name" value="GAF"/>
</dbReference>
<dbReference type="Gene3D" id="1.10.1300.10">
    <property type="entry name" value="3'5'-cyclic nucleotide phosphodiesterase, catalytic domain"/>
    <property type="match status" value="2"/>
</dbReference>
<dbReference type="KEGG" id="phu:Phum_PHUM599500"/>
<evidence type="ECO:0000313" key="10">
    <source>
        <dbReference type="EMBL" id="EEB20000.1"/>
    </source>
</evidence>
<dbReference type="OrthoDB" id="546632at2759"/>
<evidence type="ECO:0000313" key="12">
    <source>
        <dbReference type="Proteomes" id="UP000009046"/>
    </source>
</evidence>
<dbReference type="InParanoid" id="E0W2Z4"/>
<dbReference type="VEuPathDB" id="VectorBase:PHUM599500"/>
<name>E0W2Z4_PEDHC</name>
<gene>
    <name evidence="11" type="primary">8236879</name>
    <name evidence="10" type="ORF">Phum_PHUM599500</name>
</gene>
<dbReference type="AlphaFoldDB" id="E0W2Z4"/>
<dbReference type="GO" id="GO:0007165">
    <property type="term" value="P:signal transduction"/>
    <property type="evidence" value="ECO:0007669"/>
    <property type="project" value="InterPro"/>
</dbReference>
<evidence type="ECO:0000256" key="1">
    <source>
        <dbReference type="ARBA" id="ARBA00001968"/>
    </source>
</evidence>
<comment type="cofactor">
    <cofactor evidence="1">
        <name>a divalent metal cation</name>
        <dbReference type="ChEBI" id="CHEBI:60240"/>
    </cofactor>
</comment>